<keyword evidence="1" id="KW-0472">Membrane</keyword>
<evidence type="ECO:0000313" key="3">
    <source>
        <dbReference type="Proteomes" id="UP000623967"/>
    </source>
</evidence>
<gene>
    <name evidence="2" type="ORF">JK635_08305</name>
</gene>
<reference evidence="2 3" key="1">
    <citation type="submission" date="2021-01" db="EMBL/GenBank/DDBJ databases">
        <title>Genome public.</title>
        <authorList>
            <person name="Liu C."/>
            <person name="Sun Q."/>
        </authorList>
    </citation>
    <scope>NUCLEOTIDE SEQUENCE [LARGE SCALE GENOMIC DNA]</scope>
    <source>
        <strain evidence="2 3">YIM B02564</strain>
    </source>
</reference>
<dbReference type="EMBL" id="JAESWB010000134">
    <property type="protein sequence ID" value="MBL4952210.1"/>
    <property type="molecule type" value="Genomic_DNA"/>
</dbReference>
<protein>
    <submittedName>
        <fullName evidence="2">Uncharacterized protein</fullName>
    </submittedName>
</protein>
<dbReference type="Proteomes" id="UP000623967">
    <property type="component" value="Unassembled WGS sequence"/>
</dbReference>
<feature type="transmembrane region" description="Helical" evidence="1">
    <location>
        <begin position="18"/>
        <end position="36"/>
    </location>
</feature>
<accession>A0ABS1TLN8</accession>
<proteinExistence type="predicted"/>
<evidence type="ECO:0000256" key="1">
    <source>
        <dbReference type="SAM" id="Phobius"/>
    </source>
</evidence>
<name>A0ABS1TLN8_9BACI</name>
<evidence type="ECO:0000313" key="2">
    <source>
        <dbReference type="EMBL" id="MBL4952210.1"/>
    </source>
</evidence>
<organism evidence="2 3">
    <name type="scientific">Neobacillus paridis</name>
    <dbReference type="NCBI Taxonomy" id="2803862"/>
    <lineage>
        <taxon>Bacteria</taxon>
        <taxon>Bacillati</taxon>
        <taxon>Bacillota</taxon>
        <taxon>Bacilli</taxon>
        <taxon>Bacillales</taxon>
        <taxon>Bacillaceae</taxon>
        <taxon>Neobacillus</taxon>
    </lineage>
</organism>
<keyword evidence="3" id="KW-1185">Reference proteome</keyword>
<comment type="caution">
    <text evidence="2">The sequence shown here is derived from an EMBL/GenBank/DDBJ whole genome shotgun (WGS) entry which is preliminary data.</text>
</comment>
<keyword evidence="1" id="KW-0812">Transmembrane</keyword>
<feature type="transmembrane region" description="Helical" evidence="1">
    <location>
        <begin position="73"/>
        <end position="90"/>
    </location>
</feature>
<keyword evidence="1" id="KW-1133">Transmembrane helix</keyword>
<dbReference type="RefSeq" id="WP_202653486.1">
    <property type="nucleotide sequence ID" value="NZ_JAESWB010000134.1"/>
</dbReference>
<feature type="transmembrane region" description="Helical" evidence="1">
    <location>
        <begin position="42"/>
        <end position="61"/>
    </location>
</feature>
<sequence length="91" mass="10764">MKNKVDQSEPKENCWRNVALFVVICIITQSVSYVILRLFLPLYLSSFISYFFAFLLGYYIPNKLDKKPNSFDHAFWFSAMWSLIFFFLGIA</sequence>